<keyword evidence="1" id="KW-0472">Membrane</keyword>
<evidence type="ECO:0000256" key="1">
    <source>
        <dbReference type="SAM" id="Phobius"/>
    </source>
</evidence>
<feature type="domain" description="Phosphatidic acid phosphatase type 2/haloperoxidase" evidence="2">
    <location>
        <begin position="105"/>
        <end position="234"/>
    </location>
</feature>
<feature type="transmembrane region" description="Helical" evidence="1">
    <location>
        <begin position="16"/>
        <end position="40"/>
    </location>
</feature>
<feature type="transmembrane region" description="Helical" evidence="1">
    <location>
        <begin position="104"/>
        <end position="122"/>
    </location>
</feature>
<keyword evidence="4" id="KW-1185">Reference proteome</keyword>
<feature type="transmembrane region" description="Helical" evidence="1">
    <location>
        <begin position="77"/>
        <end position="98"/>
    </location>
</feature>
<sequence length="254" mass="28303">MWQKNVSFGCECQPSWFAFHLGLPLVVFLLLLAWLEVFGLDMALSQWLFRLEGGVTHWPLRNAWWTDTLIHSGGRNLVIFLGLAVIAGLIDSYFSATMRPFRRGLWYLLASVVTTLVLVRIGKNLSHISCPWDLTDFGGKFAYSSLLEPLALGAEFGQCFPGGHSSGGFAWIALYYFALACVPRLRWRGFALGLGMGLVFAMGQELRGAHFLSHDLTSLAIAWSVASLLYYVIFIRAARPSSRETLSLGIGKYQ</sequence>
<comment type="caution">
    <text evidence="3">The sequence shown here is derived from an EMBL/GenBank/DDBJ whole genome shotgun (WGS) entry which is preliminary data.</text>
</comment>
<dbReference type="AlphaFoldDB" id="A0A972G1M4"/>
<gene>
    <name evidence="3" type="ORF">HC757_16015</name>
</gene>
<keyword evidence="1" id="KW-0812">Transmembrane</keyword>
<dbReference type="CDD" id="cd03396">
    <property type="entry name" value="PAP2_like_6"/>
    <property type="match status" value="1"/>
</dbReference>
<reference evidence="3" key="1">
    <citation type="submission" date="2020-04" db="EMBL/GenBank/DDBJ databases">
        <title>Description of Shewanella salipaludis sp. nov., isolated from a salt marsh.</title>
        <authorList>
            <person name="Park S."/>
            <person name="Yoon J.-H."/>
        </authorList>
    </citation>
    <scope>NUCLEOTIDE SEQUENCE</scope>
    <source>
        <strain evidence="3">SHSM-M6</strain>
    </source>
</reference>
<dbReference type="EMBL" id="JAAXYH010000014">
    <property type="protein sequence ID" value="NMH66662.1"/>
    <property type="molecule type" value="Genomic_DNA"/>
</dbReference>
<protein>
    <submittedName>
        <fullName evidence="3">Phosphatase PAP2 family protein</fullName>
    </submittedName>
</protein>
<proteinExistence type="predicted"/>
<accession>A0A972G1M4</accession>
<dbReference type="Gene3D" id="1.20.144.10">
    <property type="entry name" value="Phosphatidic acid phosphatase type 2/haloperoxidase"/>
    <property type="match status" value="1"/>
</dbReference>
<evidence type="ECO:0000259" key="2">
    <source>
        <dbReference type="Pfam" id="PF01569"/>
    </source>
</evidence>
<dbReference type="Proteomes" id="UP000737113">
    <property type="component" value="Unassembled WGS sequence"/>
</dbReference>
<dbReference type="SUPFAM" id="SSF48317">
    <property type="entry name" value="Acid phosphatase/Vanadium-dependent haloperoxidase"/>
    <property type="match status" value="1"/>
</dbReference>
<name>A0A972G1M4_9GAMM</name>
<dbReference type="InterPro" id="IPR036938">
    <property type="entry name" value="PAP2/HPO_sf"/>
</dbReference>
<feature type="transmembrane region" description="Helical" evidence="1">
    <location>
        <begin position="185"/>
        <end position="204"/>
    </location>
</feature>
<dbReference type="InterPro" id="IPR000326">
    <property type="entry name" value="PAP2/HPO"/>
</dbReference>
<evidence type="ECO:0000313" key="4">
    <source>
        <dbReference type="Proteomes" id="UP000737113"/>
    </source>
</evidence>
<feature type="transmembrane region" description="Helical" evidence="1">
    <location>
        <begin position="216"/>
        <end position="234"/>
    </location>
</feature>
<organism evidence="3 4">
    <name type="scientific">Shewanella salipaludis</name>
    <dbReference type="NCBI Taxonomy" id="2723052"/>
    <lineage>
        <taxon>Bacteria</taxon>
        <taxon>Pseudomonadati</taxon>
        <taxon>Pseudomonadota</taxon>
        <taxon>Gammaproteobacteria</taxon>
        <taxon>Alteromonadales</taxon>
        <taxon>Shewanellaceae</taxon>
        <taxon>Shewanella</taxon>
    </lineage>
</organism>
<keyword evidence="1" id="KW-1133">Transmembrane helix</keyword>
<evidence type="ECO:0000313" key="3">
    <source>
        <dbReference type="EMBL" id="NMH66662.1"/>
    </source>
</evidence>
<dbReference type="Pfam" id="PF01569">
    <property type="entry name" value="PAP2"/>
    <property type="match status" value="1"/>
</dbReference>